<feature type="transmembrane region" description="Helical" evidence="1">
    <location>
        <begin position="199"/>
        <end position="218"/>
    </location>
</feature>
<keyword evidence="1" id="KW-0812">Transmembrane</keyword>
<dbReference type="AlphaFoldDB" id="A0A2S1R924"/>
<accession>A0A2S1R924</accession>
<dbReference type="GO" id="GO:0005548">
    <property type="term" value="F:phospholipid transporter activity"/>
    <property type="evidence" value="ECO:0007669"/>
    <property type="project" value="TreeGrafter"/>
</dbReference>
<dbReference type="Pfam" id="PF02405">
    <property type="entry name" value="MlaE"/>
    <property type="match status" value="1"/>
</dbReference>
<keyword evidence="3" id="KW-1185">Reference proteome</keyword>
<dbReference type="Proteomes" id="UP000244928">
    <property type="component" value="Chromosome"/>
</dbReference>
<dbReference type="OrthoDB" id="5243306at2"/>
<keyword evidence="1" id="KW-0472">Membrane</keyword>
<feature type="transmembrane region" description="Helical" evidence="1">
    <location>
        <begin position="230"/>
        <end position="249"/>
    </location>
</feature>
<dbReference type="EMBL" id="CP015449">
    <property type="protein sequence ID" value="AWH92765.1"/>
    <property type="molecule type" value="Genomic_DNA"/>
</dbReference>
<dbReference type="RefSeq" id="WP_108847974.1">
    <property type="nucleotide sequence ID" value="NZ_CP015449.1"/>
</dbReference>
<dbReference type="InterPro" id="IPR030802">
    <property type="entry name" value="Permease_MalE"/>
</dbReference>
<dbReference type="PANTHER" id="PTHR30188:SF4">
    <property type="entry name" value="PROTEIN TRIGALACTOSYLDIACYLGLYCEROL 1, CHLOROPLASTIC"/>
    <property type="match status" value="1"/>
</dbReference>
<reference evidence="2 3" key="1">
    <citation type="submission" date="2016-04" db="EMBL/GenBank/DDBJ databases">
        <title>Complete genome sequence of Dietzia lutea YIM 80766T, a strain isolated from desert soil in Egypt.</title>
        <authorList>
            <person name="Zhao J."/>
            <person name="Hu B."/>
            <person name="Geng S."/>
            <person name="Nie Y."/>
            <person name="Tang Y."/>
        </authorList>
    </citation>
    <scope>NUCLEOTIDE SEQUENCE [LARGE SCALE GENOMIC DNA]</scope>
    <source>
        <strain evidence="2 3">YIM 80766</strain>
    </source>
</reference>
<feature type="transmembrane region" description="Helical" evidence="1">
    <location>
        <begin position="90"/>
        <end position="110"/>
    </location>
</feature>
<evidence type="ECO:0000256" key="1">
    <source>
        <dbReference type="SAM" id="Phobius"/>
    </source>
</evidence>
<feature type="transmembrane region" description="Helical" evidence="1">
    <location>
        <begin position="42"/>
        <end position="70"/>
    </location>
</feature>
<evidence type="ECO:0000313" key="2">
    <source>
        <dbReference type="EMBL" id="AWH92765.1"/>
    </source>
</evidence>
<dbReference type="PANTHER" id="PTHR30188">
    <property type="entry name" value="ABC TRANSPORTER PERMEASE PROTEIN-RELATED"/>
    <property type="match status" value="1"/>
</dbReference>
<protein>
    <submittedName>
        <fullName evidence="2">ABC transporter permease</fullName>
    </submittedName>
</protein>
<feature type="transmembrane region" description="Helical" evidence="1">
    <location>
        <begin position="144"/>
        <end position="169"/>
    </location>
</feature>
<evidence type="ECO:0000313" key="3">
    <source>
        <dbReference type="Proteomes" id="UP000244928"/>
    </source>
</evidence>
<sequence length="254" mass="25829">MASRVTTAVRSVGDLYALSVDALVGLITGPWRWREFVEQYWFIARVSLVPTVLMALPFTVLVVFTLNSLLGEIGASDMAGAGAGLGAVTQIGPLVTVLVVAGTGATAVAADLGSRTIRDEISALEVLGLDPATHLVLPRALASALVAATLNGAVCAIGLIGGFVFSVYLNHVDPGAFAAGVTLLVGPAELVLSEVKAALFGLIAGLVACYRGLAVTGGPKSVGDAVNETVVFSFVALFLANLVLTAIGIQVTGR</sequence>
<dbReference type="GO" id="GO:0043190">
    <property type="term" value="C:ATP-binding cassette (ABC) transporter complex"/>
    <property type="evidence" value="ECO:0007669"/>
    <property type="project" value="InterPro"/>
</dbReference>
<organism evidence="2 3">
    <name type="scientific">Dietzia lutea</name>
    <dbReference type="NCBI Taxonomy" id="546160"/>
    <lineage>
        <taxon>Bacteria</taxon>
        <taxon>Bacillati</taxon>
        <taxon>Actinomycetota</taxon>
        <taxon>Actinomycetes</taxon>
        <taxon>Mycobacteriales</taxon>
        <taxon>Dietziaceae</taxon>
        <taxon>Dietzia</taxon>
    </lineage>
</organism>
<proteinExistence type="predicted"/>
<keyword evidence="1" id="KW-1133">Transmembrane helix</keyword>
<dbReference type="KEGG" id="dlu:A6035_11940"/>
<name>A0A2S1R924_9ACTN</name>
<feature type="transmembrane region" description="Helical" evidence="1">
    <location>
        <begin position="175"/>
        <end position="192"/>
    </location>
</feature>
<gene>
    <name evidence="2" type="ORF">A6035_11940</name>
</gene>